<protein>
    <submittedName>
        <fullName evidence="1">Uncharacterized protein</fullName>
    </submittedName>
</protein>
<proteinExistence type="predicted"/>
<sequence>MLVVWLVIWYRALNILCYSWLDSI</sequence>
<organism evidence="1">
    <name type="scientific">Arundo donax</name>
    <name type="common">Giant reed</name>
    <name type="synonym">Donax arundinaceus</name>
    <dbReference type="NCBI Taxonomy" id="35708"/>
    <lineage>
        <taxon>Eukaryota</taxon>
        <taxon>Viridiplantae</taxon>
        <taxon>Streptophyta</taxon>
        <taxon>Embryophyta</taxon>
        <taxon>Tracheophyta</taxon>
        <taxon>Spermatophyta</taxon>
        <taxon>Magnoliopsida</taxon>
        <taxon>Liliopsida</taxon>
        <taxon>Poales</taxon>
        <taxon>Poaceae</taxon>
        <taxon>PACMAD clade</taxon>
        <taxon>Arundinoideae</taxon>
        <taxon>Arundineae</taxon>
        <taxon>Arundo</taxon>
    </lineage>
</organism>
<dbReference type="AlphaFoldDB" id="A0A0A8Y3X5"/>
<accession>A0A0A8Y3X5</accession>
<evidence type="ECO:0000313" key="1">
    <source>
        <dbReference type="EMBL" id="JAD18532.1"/>
    </source>
</evidence>
<reference evidence="1" key="1">
    <citation type="submission" date="2014-09" db="EMBL/GenBank/DDBJ databases">
        <authorList>
            <person name="Magalhaes I.L.F."/>
            <person name="Oliveira U."/>
            <person name="Santos F.R."/>
            <person name="Vidigal T.H.D.A."/>
            <person name="Brescovit A.D."/>
            <person name="Santos A.J."/>
        </authorList>
    </citation>
    <scope>NUCLEOTIDE SEQUENCE</scope>
    <source>
        <tissue evidence="1">Shoot tissue taken approximately 20 cm above the soil surface</tissue>
    </source>
</reference>
<dbReference type="EMBL" id="GBRH01279363">
    <property type="protein sequence ID" value="JAD18532.1"/>
    <property type="molecule type" value="Transcribed_RNA"/>
</dbReference>
<reference evidence="1" key="2">
    <citation type="journal article" date="2015" name="Data Brief">
        <title>Shoot transcriptome of the giant reed, Arundo donax.</title>
        <authorList>
            <person name="Barrero R.A."/>
            <person name="Guerrero F.D."/>
            <person name="Moolhuijzen P."/>
            <person name="Goolsby J.A."/>
            <person name="Tidwell J."/>
            <person name="Bellgard S.E."/>
            <person name="Bellgard M.I."/>
        </authorList>
    </citation>
    <scope>NUCLEOTIDE SEQUENCE</scope>
    <source>
        <tissue evidence="1">Shoot tissue taken approximately 20 cm above the soil surface</tissue>
    </source>
</reference>
<name>A0A0A8Y3X5_ARUDO</name>